<proteinExistence type="predicted"/>
<dbReference type="AlphaFoldDB" id="A0A139HHH3"/>
<evidence type="ECO:0000313" key="3">
    <source>
        <dbReference type="Proteomes" id="UP000073492"/>
    </source>
</evidence>
<feature type="compositionally biased region" description="Basic and acidic residues" evidence="1">
    <location>
        <begin position="197"/>
        <end position="206"/>
    </location>
</feature>
<evidence type="ECO:0000313" key="2">
    <source>
        <dbReference type="EMBL" id="KXT01842.1"/>
    </source>
</evidence>
<sequence length="240" mass="26310">MTGRCFRRGQRAEMQGRRCCFRSRGGWLIKVYLANHPGRRSSQPPPSIEIHSSRRAAACKHMRSLADMAFSEQVTVDRSYFDALLRRYGPNSSSIGPLRSLTNAASVSRADVVGIRSACGACGACGVCATLDTTTCLSMSRTAYRACKIDFFPDECDVPLPARATITRPLSQGPIKKTMSLSNRFDMLNVHGARVASNERSREPHDSAAQSDNNEHEHDTIDISTPPGVSLRFLDDDAAD</sequence>
<dbReference type="STRING" id="113226.A0A139HHH3"/>
<evidence type="ECO:0000256" key="1">
    <source>
        <dbReference type="SAM" id="MobiDB-lite"/>
    </source>
</evidence>
<name>A0A139HHH3_9PEZI</name>
<comment type="caution">
    <text evidence="2">The sequence shown here is derived from an EMBL/GenBank/DDBJ whole genome shotgun (WGS) entry which is preliminary data.</text>
</comment>
<dbReference type="EMBL" id="LFZO01000642">
    <property type="protein sequence ID" value="KXT01842.1"/>
    <property type="molecule type" value="Genomic_DNA"/>
</dbReference>
<feature type="region of interest" description="Disordered" evidence="1">
    <location>
        <begin position="194"/>
        <end position="240"/>
    </location>
</feature>
<dbReference type="Proteomes" id="UP000073492">
    <property type="component" value="Unassembled WGS sequence"/>
</dbReference>
<keyword evidence="3" id="KW-1185">Reference proteome</keyword>
<reference evidence="2 3" key="1">
    <citation type="submission" date="2015-07" db="EMBL/GenBank/DDBJ databases">
        <title>Comparative genomics of the Sigatoka disease complex on banana suggests a link between parallel evolutionary changes in Pseudocercospora fijiensis and Pseudocercospora eumusae and increased virulence on the banana host.</title>
        <authorList>
            <person name="Chang T.-C."/>
            <person name="Salvucci A."/>
            <person name="Crous P.W."/>
            <person name="Stergiopoulos I."/>
        </authorList>
    </citation>
    <scope>NUCLEOTIDE SEQUENCE [LARGE SCALE GENOMIC DNA]</scope>
    <source>
        <strain evidence="2 3">CBS 116634</strain>
    </source>
</reference>
<accession>A0A139HHH3</accession>
<gene>
    <name evidence="2" type="ORF">AC579_9404</name>
</gene>
<organism evidence="2 3">
    <name type="scientific">Pseudocercospora musae</name>
    <dbReference type="NCBI Taxonomy" id="113226"/>
    <lineage>
        <taxon>Eukaryota</taxon>
        <taxon>Fungi</taxon>
        <taxon>Dikarya</taxon>
        <taxon>Ascomycota</taxon>
        <taxon>Pezizomycotina</taxon>
        <taxon>Dothideomycetes</taxon>
        <taxon>Dothideomycetidae</taxon>
        <taxon>Mycosphaerellales</taxon>
        <taxon>Mycosphaerellaceae</taxon>
        <taxon>Pseudocercospora</taxon>
    </lineage>
</organism>
<dbReference type="OrthoDB" id="2935572at2759"/>
<protein>
    <submittedName>
        <fullName evidence="2">Uncharacterized protein</fullName>
    </submittedName>
</protein>